<proteinExistence type="predicted"/>
<dbReference type="Proteomes" id="UP001157502">
    <property type="component" value="Chromosome 5"/>
</dbReference>
<keyword evidence="2" id="KW-1185">Reference proteome</keyword>
<evidence type="ECO:0000313" key="1">
    <source>
        <dbReference type="EMBL" id="KAJ8011980.1"/>
    </source>
</evidence>
<protein>
    <submittedName>
        <fullName evidence="1">Uncharacterized protein</fullName>
    </submittedName>
</protein>
<evidence type="ECO:0000313" key="2">
    <source>
        <dbReference type="Proteomes" id="UP001157502"/>
    </source>
</evidence>
<comment type="caution">
    <text evidence="1">The sequence shown here is derived from an EMBL/GenBank/DDBJ whole genome shotgun (WGS) entry which is preliminary data.</text>
</comment>
<organism evidence="1 2">
    <name type="scientific">Dallia pectoralis</name>
    <name type="common">Alaska blackfish</name>
    <dbReference type="NCBI Taxonomy" id="75939"/>
    <lineage>
        <taxon>Eukaryota</taxon>
        <taxon>Metazoa</taxon>
        <taxon>Chordata</taxon>
        <taxon>Craniata</taxon>
        <taxon>Vertebrata</taxon>
        <taxon>Euteleostomi</taxon>
        <taxon>Actinopterygii</taxon>
        <taxon>Neopterygii</taxon>
        <taxon>Teleostei</taxon>
        <taxon>Protacanthopterygii</taxon>
        <taxon>Esociformes</taxon>
        <taxon>Umbridae</taxon>
        <taxon>Dallia</taxon>
    </lineage>
</organism>
<name>A0ACC2H8G2_DALPE</name>
<gene>
    <name evidence="1" type="ORF">DPEC_G00063950</name>
</gene>
<dbReference type="EMBL" id="CM055732">
    <property type="protein sequence ID" value="KAJ8011980.1"/>
    <property type="molecule type" value="Genomic_DNA"/>
</dbReference>
<accession>A0ACC2H8G2</accession>
<sequence>MVGPGPRARTPVCPPHPVHSLLIPLRLTWIRVSCGWNHDPAAESCLSRSPSKKHPLTLPPPFSLPLLRFCALPPVPSTAALADWRE</sequence>
<reference evidence="1" key="1">
    <citation type="submission" date="2021-05" db="EMBL/GenBank/DDBJ databases">
        <authorList>
            <person name="Pan Q."/>
            <person name="Jouanno E."/>
            <person name="Zahm M."/>
            <person name="Klopp C."/>
            <person name="Cabau C."/>
            <person name="Louis A."/>
            <person name="Berthelot C."/>
            <person name="Parey E."/>
            <person name="Roest Crollius H."/>
            <person name="Montfort J."/>
            <person name="Robinson-Rechavi M."/>
            <person name="Bouchez O."/>
            <person name="Lampietro C."/>
            <person name="Lopez Roques C."/>
            <person name="Donnadieu C."/>
            <person name="Postlethwait J."/>
            <person name="Bobe J."/>
            <person name="Dillon D."/>
            <person name="Chandos A."/>
            <person name="von Hippel F."/>
            <person name="Guiguen Y."/>
        </authorList>
    </citation>
    <scope>NUCLEOTIDE SEQUENCE</scope>
    <source>
        <strain evidence="1">YG-Jan2019</strain>
    </source>
</reference>